<feature type="signal peptide" evidence="2">
    <location>
        <begin position="1"/>
        <end position="31"/>
    </location>
</feature>
<evidence type="ECO:0000313" key="4">
    <source>
        <dbReference type="EMBL" id="KAJ4753434.1"/>
    </source>
</evidence>
<dbReference type="CDD" id="cd07389">
    <property type="entry name" value="MPP_PhoD"/>
    <property type="match status" value="1"/>
</dbReference>
<dbReference type="Gene3D" id="3.60.21.70">
    <property type="entry name" value="PhoD-like phosphatase"/>
    <property type="match status" value="1"/>
</dbReference>
<name>A0AAV8CC62_9POAL</name>
<keyword evidence="1" id="KW-0472">Membrane</keyword>
<accession>A0AAV8CC62</accession>
<dbReference type="Proteomes" id="UP001140206">
    <property type="component" value="Chromosome 5"/>
</dbReference>
<protein>
    <submittedName>
        <fullName evidence="4">Calcineurin-like metallo-phosphoesterase superfamily protein</fullName>
    </submittedName>
</protein>
<keyword evidence="1" id="KW-1133">Transmembrane helix</keyword>
<dbReference type="PANTHER" id="PTHR33987:SF1">
    <property type="entry name" value="CALCINEURIN-LIKE METALLO-PHOSPHOESTERASE SUPERFAMILY PROTEIN"/>
    <property type="match status" value="1"/>
</dbReference>
<feature type="domain" description="PhoD-like phosphatase metallophosphatase" evidence="3">
    <location>
        <begin position="59"/>
        <end position="305"/>
    </location>
</feature>
<evidence type="ECO:0000256" key="1">
    <source>
        <dbReference type="SAM" id="Phobius"/>
    </source>
</evidence>
<evidence type="ECO:0000259" key="3">
    <source>
        <dbReference type="Pfam" id="PF09423"/>
    </source>
</evidence>
<dbReference type="SUPFAM" id="SSF56300">
    <property type="entry name" value="Metallo-dependent phosphatases"/>
    <property type="match status" value="1"/>
</dbReference>
<gene>
    <name evidence="4" type="ORF">LUZ62_087839</name>
</gene>
<dbReference type="PANTHER" id="PTHR33987">
    <property type="entry name" value="CALCINEURIN-LIKE METALLO-PHOSPHOESTERASE SUPERFAMILY PROTEIN"/>
    <property type="match status" value="1"/>
</dbReference>
<feature type="chain" id="PRO_5043586109" evidence="2">
    <location>
        <begin position="32"/>
        <end position="486"/>
    </location>
</feature>
<feature type="transmembrane region" description="Helical" evidence="1">
    <location>
        <begin position="448"/>
        <end position="469"/>
    </location>
</feature>
<sequence length="486" mass="55213">MERRGTRRSRAKALVSLILFILVSLICQAKAEETETVEGAVSPPNANSNKIVSRIAFGSCFNQSAPQPQPIWESIIRFDPQVFIWLGDNIYGDNKRPVRVWGRERTVGPWKNIERFFPSTEDELSRRYAAVKSNPGYARLRQGHPEVSIIGTWDDHDYGLNDAGKEFPYKDTSQQLLLDFLDEPHNSPRRKQAGVYASYMFGPPGKQIKVILLDMRYHRDPLFSDGTILGKTQWSWLEKELNGPQSEITIIASSIQVVSNLSAIFQPLFYMESWSLFPKERRRLFNLIDNSKREGVMFISGDVHFGEITRDDCGAAYPLYDLTSSGLTQAVERTVPKALAFAIRFMAWIAPSTKRVFSPICCFRSCTYGLPNFGAIEIDWEATPPMVKLEVRNKLGKAAIGVEFTLSNLRQPEEQQPRSKTGMRGGQDWKYYKQHCLPESELPWFAKYRIALVLVAFATASTMLLVLVVKKAVSGGRMFIKKFKVD</sequence>
<keyword evidence="1" id="KW-0812">Transmembrane</keyword>
<keyword evidence="5" id="KW-1185">Reference proteome</keyword>
<dbReference type="EMBL" id="JAMFTS010000005">
    <property type="protein sequence ID" value="KAJ4753434.1"/>
    <property type="molecule type" value="Genomic_DNA"/>
</dbReference>
<keyword evidence="2" id="KW-0732">Signal</keyword>
<dbReference type="Pfam" id="PF09423">
    <property type="entry name" value="PhoD"/>
    <property type="match status" value="1"/>
</dbReference>
<dbReference type="InterPro" id="IPR018946">
    <property type="entry name" value="PhoD-like_MPP"/>
</dbReference>
<evidence type="ECO:0000313" key="5">
    <source>
        <dbReference type="Proteomes" id="UP001140206"/>
    </source>
</evidence>
<dbReference type="InterPro" id="IPR029052">
    <property type="entry name" value="Metallo-depent_PP-like"/>
</dbReference>
<dbReference type="InterPro" id="IPR038607">
    <property type="entry name" value="PhoD-like_sf"/>
</dbReference>
<evidence type="ECO:0000256" key="2">
    <source>
        <dbReference type="SAM" id="SignalP"/>
    </source>
</evidence>
<organism evidence="4 5">
    <name type="scientific">Rhynchospora pubera</name>
    <dbReference type="NCBI Taxonomy" id="906938"/>
    <lineage>
        <taxon>Eukaryota</taxon>
        <taxon>Viridiplantae</taxon>
        <taxon>Streptophyta</taxon>
        <taxon>Embryophyta</taxon>
        <taxon>Tracheophyta</taxon>
        <taxon>Spermatophyta</taxon>
        <taxon>Magnoliopsida</taxon>
        <taxon>Liliopsida</taxon>
        <taxon>Poales</taxon>
        <taxon>Cyperaceae</taxon>
        <taxon>Cyperoideae</taxon>
        <taxon>Rhynchosporeae</taxon>
        <taxon>Rhynchospora</taxon>
    </lineage>
</organism>
<proteinExistence type="predicted"/>
<dbReference type="AlphaFoldDB" id="A0AAV8CC62"/>
<reference evidence="4" key="1">
    <citation type="submission" date="2022-08" db="EMBL/GenBank/DDBJ databases">
        <authorList>
            <person name="Marques A."/>
        </authorList>
    </citation>
    <scope>NUCLEOTIDE SEQUENCE</scope>
    <source>
        <strain evidence="4">RhyPub2mFocal</strain>
        <tissue evidence="4">Leaves</tissue>
    </source>
</reference>
<comment type="caution">
    <text evidence="4">The sequence shown here is derived from an EMBL/GenBank/DDBJ whole genome shotgun (WGS) entry which is preliminary data.</text>
</comment>